<evidence type="ECO:0000313" key="1">
    <source>
        <dbReference type="EMBL" id="MDS3861279.1"/>
    </source>
</evidence>
<protein>
    <submittedName>
        <fullName evidence="1">Uncharacterized protein</fullName>
    </submittedName>
</protein>
<reference evidence="2" key="1">
    <citation type="submission" date="2023-07" db="EMBL/GenBank/DDBJ databases">
        <authorList>
            <person name="Luz R."/>
            <person name="Cordeiro R."/>
            <person name="Fonseca A."/>
            <person name="Goncalves V."/>
        </authorList>
    </citation>
    <scope>NUCLEOTIDE SEQUENCE [LARGE SCALE GENOMIC DNA]</scope>
    <source>
        <strain evidence="2">BACA0444</strain>
    </source>
</reference>
<evidence type="ECO:0000313" key="2">
    <source>
        <dbReference type="Proteomes" id="UP001268256"/>
    </source>
</evidence>
<dbReference type="EMBL" id="JAVMIP010000010">
    <property type="protein sequence ID" value="MDS3861279.1"/>
    <property type="molecule type" value="Genomic_DNA"/>
</dbReference>
<organism evidence="1 2">
    <name type="scientific">Pseudocalidococcus azoricus BACA0444</name>
    <dbReference type="NCBI Taxonomy" id="2918990"/>
    <lineage>
        <taxon>Bacteria</taxon>
        <taxon>Bacillati</taxon>
        <taxon>Cyanobacteriota</taxon>
        <taxon>Cyanophyceae</taxon>
        <taxon>Acaryochloridales</taxon>
        <taxon>Thermosynechococcaceae</taxon>
        <taxon>Pseudocalidococcus</taxon>
        <taxon>Pseudocalidococcus azoricus</taxon>
    </lineage>
</organism>
<comment type="caution">
    <text evidence="1">The sequence shown here is derived from an EMBL/GenBank/DDBJ whole genome shotgun (WGS) entry which is preliminary data.</text>
</comment>
<keyword evidence="2" id="KW-1185">Reference proteome</keyword>
<accession>A0AAE4FTW0</accession>
<gene>
    <name evidence="1" type="ORF">RIF25_10720</name>
</gene>
<name>A0AAE4FTW0_9CYAN</name>
<dbReference type="RefSeq" id="WP_322878522.1">
    <property type="nucleotide sequence ID" value="NZ_JAVMIP010000010.1"/>
</dbReference>
<dbReference type="AlphaFoldDB" id="A0AAE4FTW0"/>
<proteinExistence type="predicted"/>
<dbReference type="Proteomes" id="UP001268256">
    <property type="component" value="Unassembled WGS sequence"/>
</dbReference>
<sequence length="106" mass="12264">MPECETELRFKINGRVKGLSPRATKTIQVLNLGDHEKNNRALIEKRKQLSEVLLWRYYGDPSQGLEDDQEVLALLINELIQPQQGQLEPFAPIVINILQNWLRVCQ</sequence>